<evidence type="ECO:0000313" key="2">
    <source>
        <dbReference type="EMBL" id="KZT62901.1"/>
    </source>
</evidence>
<organism evidence="2 3">
    <name type="scientific">Calocera cornea HHB12733</name>
    <dbReference type="NCBI Taxonomy" id="1353952"/>
    <lineage>
        <taxon>Eukaryota</taxon>
        <taxon>Fungi</taxon>
        <taxon>Dikarya</taxon>
        <taxon>Basidiomycota</taxon>
        <taxon>Agaricomycotina</taxon>
        <taxon>Dacrymycetes</taxon>
        <taxon>Dacrymycetales</taxon>
        <taxon>Dacrymycetaceae</taxon>
        <taxon>Calocera</taxon>
    </lineage>
</organism>
<evidence type="ECO:0000256" key="1">
    <source>
        <dbReference type="SAM" id="MobiDB-lite"/>
    </source>
</evidence>
<sequence length="223" mass="23117">MDPGHCQPAVRDRRRVVNTAAPGGRADSALLTRCGSAESCPLWALEGERSVAGLCVLGMGMQRTVRCPAAGISAASRGEAYHSPSTTVTVAFAQYFKQNLPVHFQYISPPPSSNIPTPTPTHVSNSTHIPPASSEQPAAGSLPMGSAGRPSAHPPGPPPASGWRGPLSRAPKHLRATDMGCGCVLYGTAPERGSVHASGVGVWLSRRVTSVYSVRPASSPQPA</sequence>
<reference evidence="2 3" key="1">
    <citation type="journal article" date="2016" name="Mol. Biol. Evol.">
        <title>Comparative Genomics of Early-Diverging Mushroom-Forming Fungi Provides Insights into the Origins of Lignocellulose Decay Capabilities.</title>
        <authorList>
            <person name="Nagy L.G."/>
            <person name="Riley R."/>
            <person name="Tritt A."/>
            <person name="Adam C."/>
            <person name="Daum C."/>
            <person name="Floudas D."/>
            <person name="Sun H."/>
            <person name="Yadav J.S."/>
            <person name="Pangilinan J."/>
            <person name="Larsson K.H."/>
            <person name="Matsuura K."/>
            <person name="Barry K."/>
            <person name="Labutti K."/>
            <person name="Kuo R."/>
            <person name="Ohm R.A."/>
            <person name="Bhattacharya S.S."/>
            <person name="Shirouzu T."/>
            <person name="Yoshinaga Y."/>
            <person name="Martin F.M."/>
            <person name="Grigoriev I.V."/>
            <person name="Hibbett D.S."/>
        </authorList>
    </citation>
    <scope>NUCLEOTIDE SEQUENCE [LARGE SCALE GENOMIC DNA]</scope>
    <source>
        <strain evidence="2 3">HHB12733</strain>
    </source>
</reference>
<dbReference type="InParanoid" id="A0A165KAQ8"/>
<dbReference type="Proteomes" id="UP000076842">
    <property type="component" value="Unassembled WGS sequence"/>
</dbReference>
<keyword evidence="3" id="KW-1185">Reference proteome</keyword>
<accession>A0A165KAQ8</accession>
<dbReference type="AlphaFoldDB" id="A0A165KAQ8"/>
<evidence type="ECO:0000313" key="3">
    <source>
        <dbReference type="Proteomes" id="UP000076842"/>
    </source>
</evidence>
<dbReference type="EMBL" id="KV423914">
    <property type="protein sequence ID" value="KZT62901.1"/>
    <property type="molecule type" value="Genomic_DNA"/>
</dbReference>
<feature type="compositionally biased region" description="Polar residues" evidence="1">
    <location>
        <begin position="122"/>
        <end position="136"/>
    </location>
</feature>
<gene>
    <name evidence="2" type="ORF">CALCODRAFT_4353</name>
</gene>
<protein>
    <submittedName>
        <fullName evidence="2">Uncharacterized protein</fullName>
    </submittedName>
</protein>
<proteinExistence type="predicted"/>
<feature type="region of interest" description="Disordered" evidence="1">
    <location>
        <begin position="111"/>
        <end position="170"/>
    </location>
</feature>
<name>A0A165KAQ8_9BASI</name>